<organism evidence="1 2">
    <name type="scientific">Rhinopithecimicrobium faecis</name>
    <dbReference type="NCBI Taxonomy" id="2820698"/>
    <lineage>
        <taxon>Bacteria</taxon>
        <taxon>Pseudomonadati</taxon>
        <taxon>Bacteroidota</taxon>
        <taxon>Sphingobacteriia</taxon>
        <taxon>Sphingobacteriales</taxon>
        <taxon>Sphingobacteriaceae</taxon>
        <taxon>Rhinopithecimicrobium</taxon>
    </lineage>
</organism>
<evidence type="ECO:0008006" key="3">
    <source>
        <dbReference type="Google" id="ProtNLM"/>
    </source>
</evidence>
<reference evidence="1" key="1">
    <citation type="submission" date="2021-03" db="EMBL/GenBank/DDBJ databases">
        <authorList>
            <person name="Lu T."/>
            <person name="Wang Q."/>
            <person name="Han X."/>
        </authorList>
    </citation>
    <scope>NUCLEOTIDE SEQUENCE</scope>
    <source>
        <strain evidence="1">WQ 2009</strain>
    </source>
</reference>
<comment type="caution">
    <text evidence="1">The sequence shown here is derived from an EMBL/GenBank/DDBJ whole genome shotgun (WGS) entry which is preliminary data.</text>
</comment>
<protein>
    <recommendedName>
        <fullName evidence="3">Tubulin/FtsZ family, GTPase domain</fullName>
    </recommendedName>
</protein>
<keyword evidence="2" id="KW-1185">Reference proteome</keyword>
<dbReference type="EMBL" id="JAGKSB010000004">
    <property type="protein sequence ID" value="MBP3942853.1"/>
    <property type="molecule type" value="Genomic_DNA"/>
</dbReference>
<evidence type="ECO:0000313" key="2">
    <source>
        <dbReference type="Proteomes" id="UP000679691"/>
    </source>
</evidence>
<dbReference type="AlphaFoldDB" id="A0A8T4H8Z0"/>
<dbReference type="InterPro" id="IPR036525">
    <property type="entry name" value="Tubulin/FtsZ_GTPase_sf"/>
</dbReference>
<dbReference type="Gene3D" id="3.40.50.1440">
    <property type="entry name" value="Tubulin/FtsZ, GTPase domain"/>
    <property type="match status" value="1"/>
</dbReference>
<dbReference type="SUPFAM" id="SSF52490">
    <property type="entry name" value="Tubulin nucleotide-binding domain-like"/>
    <property type="match status" value="1"/>
</dbReference>
<accession>A0A8T4H8Z0</accession>
<evidence type="ECO:0000313" key="1">
    <source>
        <dbReference type="EMBL" id="MBP3942853.1"/>
    </source>
</evidence>
<proteinExistence type="predicted"/>
<name>A0A8T4H8Z0_9SPHI</name>
<dbReference type="Proteomes" id="UP000679691">
    <property type="component" value="Unassembled WGS sequence"/>
</dbReference>
<dbReference type="RefSeq" id="WP_353546339.1">
    <property type="nucleotide sequence ID" value="NZ_JAGKSB010000004.1"/>
</dbReference>
<gene>
    <name evidence="1" type="ORF">J5U18_04625</name>
</gene>
<sequence>MPKLYIFAIGGTGSRVVKSLTMLLASGVKTNYEIVPIILDPDASAADVSRTTRLLNNYRIINKSVDPNLKNSFFSNRIESLGDVVGASTGESISNEFRLNIADLHGGSFSKFIDYNSLDKSNDALISLLFSKSNLDLSLEVGFQGNPNIGSVVLNKFTESIEYLQFVQNFQKEDKIFIISSIFGGTGAAGFPLILKNIREGSASGHYNDHLKNAVVGAVTVLPYFKLDGDNSEAIQSSTFISKTKAALGYYHKNLSGNRSINALYYIGDNASNNYKNIVGGVGQKNDAHFVELASALAILDFADEATLNTENGRAVDPKYLEFGIDSIDLNNPIITFNNLALETQKRFKLPLTQLFFATQYLDNELSKTKKSPFAVEEPRIDDNFLNSQFYSSISAFLKEFKIWLAELKRNKLSFAPYYIVETTDTEGNITGFTTSDQDIFNFVTGIPKRQRSLWQKFKKSGDSYDIITGNLNSYSKGKNFSNAESKFLEIFSHATADSISDELF</sequence>